<keyword evidence="2" id="KW-1003">Cell membrane</keyword>
<dbReference type="InterPro" id="IPR038731">
    <property type="entry name" value="RgtA/B/C-like"/>
</dbReference>
<dbReference type="AlphaFoldDB" id="A0A382ZND9"/>
<proteinExistence type="predicted"/>
<dbReference type="GO" id="GO:0008610">
    <property type="term" value="P:lipid biosynthetic process"/>
    <property type="evidence" value="ECO:0007669"/>
    <property type="project" value="UniProtKB-ARBA"/>
</dbReference>
<evidence type="ECO:0000256" key="4">
    <source>
        <dbReference type="ARBA" id="ARBA00022679"/>
    </source>
</evidence>
<evidence type="ECO:0000256" key="6">
    <source>
        <dbReference type="ARBA" id="ARBA00022989"/>
    </source>
</evidence>
<feature type="transmembrane region" description="Helical" evidence="8">
    <location>
        <begin position="93"/>
        <end position="122"/>
    </location>
</feature>
<evidence type="ECO:0000256" key="3">
    <source>
        <dbReference type="ARBA" id="ARBA00022676"/>
    </source>
</evidence>
<feature type="transmembrane region" description="Helical" evidence="8">
    <location>
        <begin position="134"/>
        <end position="165"/>
    </location>
</feature>
<keyword evidence="4" id="KW-0808">Transferase</keyword>
<feature type="transmembrane region" description="Helical" evidence="8">
    <location>
        <begin position="63"/>
        <end position="81"/>
    </location>
</feature>
<dbReference type="GO" id="GO:0016763">
    <property type="term" value="F:pentosyltransferase activity"/>
    <property type="evidence" value="ECO:0007669"/>
    <property type="project" value="TreeGrafter"/>
</dbReference>
<keyword evidence="3" id="KW-0328">Glycosyltransferase</keyword>
<feature type="non-terminal residue" evidence="10">
    <location>
        <position position="168"/>
    </location>
</feature>
<evidence type="ECO:0000259" key="9">
    <source>
        <dbReference type="Pfam" id="PF13231"/>
    </source>
</evidence>
<keyword evidence="7 8" id="KW-0472">Membrane</keyword>
<evidence type="ECO:0000313" key="10">
    <source>
        <dbReference type="EMBL" id="SVD96759.1"/>
    </source>
</evidence>
<name>A0A382ZND9_9ZZZZ</name>
<accession>A0A382ZND9</accession>
<keyword evidence="5 8" id="KW-0812">Transmembrane</keyword>
<evidence type="ECO:0000256" key="1">
    <source>
        <dbReference type="ARBA" id="ARBA00004651"/>
    </source>
</evidence>
<evidence type="ECO:0000256" key="8">
    <source>
        <dbReference type="SAM" id="Phobius"/>
    </source>
</evidence>
<feature type="domain" description="Glycosyltransferase RgtA/B/C/D-like" evidence="9">
    <location>
        <begin position="35"/>
        <end position="166"/>
    </location>
</feature>
<comment type="subcellular location">
    <subcellularLocation>
        <location evidence="1">Cell membrane</location>
        <topology evidence="1">Multi-pass membrane protein</topology>
    </subcellularLocation>
</comment>
<reference evidence="10" key="1">
    <citation type="submission" date="2018-05" db="EMBL/GenBank/DDBJ databases">
        <authorList>
            <person name="Lanie J.A."/>
            <person name="Ng W.-L."/>
            <person name="Kazmierczak K.M."/>
            <person name="Andrzejewski T.M."/>
            <person name="Davidsen T.M."/>
            <person name="Wayne K.J."/>
            <person name="Tettelin H."/>
            <person name="Glass J.I."/>
            <person name="Rusch D."/>
            <person name="Podicherti R."/>
            <person name="Tsui H.-C.T."/>
            <person name="Winkler M.E."/>
        </authorList>
    </citation>
    <scope>NUCLEOTIDE SEQUENCE</scope>
</reference>
<organism evidence="10">
    <name type="scientific">marine metagenome</name>
    <dbReference type="NCBI Taxonomy" id="408172"/>
    <lineage>
        <taxon>unclassified sequences</taxon>
        <taxon>metagenomes</taxon>
        <taxon>ecological metagenomes</taxon>
    </lineage>
</organism>
<sequence length="168" mass="19042">MIIKFISIYSTNFDLFGDEAQYWLWSKNLDFGYFSKPPLLPGIIALVCSVFGNSFFVIKMISVLMYCVSSFVVFLISNKLYKNFDLALLTAASFFLMPAVSVSSFLVSTDVILVLFWSLALLQTLIVKEKPSFLNFILLGVFVGLAFLAKYAAIYFIVSLIFLFFEKT</sequence>
<dbReference type="EMBL" id="UINC01185184">
    <property type="protein sequence ID" value="SVD96759.1"/>
    <property type="molecule type" value="Genomic_DNA"/>
</dbReference>
<evidence type="ECO:0000256" key="7">
    <source>
        <dbReference type="ARBA" id="ARBA00023136"/>
    </source>
</evidence>
<evidence type="ECO:0000256" key="5">
    <source>
        <dbReference type="ARBA" id="ARBA00022692"/>
    </source>
</evidence>
<dbReference type="PANTHER" id="PTHR33908">
    <property type="entry name" value="MANNOSYLTRANSFERASE YKCB-RELATED"/>
    <property type="match status" value="1"/>
</dbReference>
<dbReference type="GO" id="GO:0005886">
    <property type="term" value="C:plasma membrane"/>
    <property type="evidence" value="ECO:0007669"/>
    <property type="project" value="UniProtKB-SubCell"/>
</dbReference>
<gene>
    <name evidence="10" type="ORF">METZ01_LOCUS449613</name>
</gene>
<dbReference type="InterPro" id="IPR050297">
    <property type="entry name" value="LipidA_mod_glycosyltrf_83"/>
</dbReference>
<protein>
    <recommendedName>
        <fullName evidence="9">Glycosyltransferase RgtA/B/C/D-like domain-containing protein</fullName>
    </recommendedName>
</protein>
<dbReference type="PANTHER" id="PTHR33908:SF11">
    <property type="entry name" value="MEMBRANE PROTEIN"/>
    <property type="match status" value="1"/>
</dbReference>
<evidence type="ECO:0000256" key="2">
    <source>
        <dbReference type="ARBA" id="ARBA00022475"/>
    </source>
</evidence>
<dbReference type="Pfam" id="PF13231">
    <property type="entry name" value="PMT_2"/>
    <property type="match status" value="1"/>
</dbReference>
<keyword evidence="6 8" id="KW-1133">Transmembrane helix</keyword>